<dbReference type="Proteomes" id="UP000316621">
    <property type="component" value="Chromosome 5"/>
</dbReference>
<protein>
    <submittedName>
        <fullName evidence="1">Uncharacterized protein</fullName>
    </submittedName>
</protein>
<sequence>MSLKIEEIRNRFNIPGSVEISLHNNLQHPVEKDEVVASFYQLEYGLLMPIDAEMCEILIGWGISLQQLHPSIIISIRRLLTIARVFCRRLLPSDVHRIISPMPRVWDKGAGICFIYTWIENERRLFDFPGSYKHWEFPCFKFRNWQNGHQLGIPYKLTSSSYAEIWSCATDFESDERSRKLFDLPNDLFNVSYPDSIVQLIYNREKTLGRISAAIPAIPVAQYPAPPSLGIRTICPRTS</sequence>
<evidence type="ECO:0000313" key="1">
    <source>
        <dbReference type="EMBL" id="RZC61563.1"/>
    </source>
</evidence>
<keyword evidence="2" id="KW-1185">Reference proteome</keyword>
<evidence type="ECO:0000313" key="2">
    <source>
        <dbReference type="Proteomes" id="UP000316621"/>
    </source>
</evidence>
<name>A0A4Y7JKF8_PAPSO</name>
<accession>A0A4Y7JKF8</accession>
<reference evidence="1 2" key="1">
    <citation type="journal article" date="2018" name="Science">
        <title>The opium poppy genome and morphinan production.</title>
        <authorList>
            <person name="Guo L."/>
            <person name="Winzer T."/>
            <person name="Yang X."/>
            <person name="Li Y."/>
            <person name="Ning Z."/>
            <person name="He Z."/>
            <person name="Teodor R."/>
            <person name="Lu Y."/>
            <person name="Bowser T.A."/>
            <person name="Graham I.A."/>
            <person name="Ye K."/>
        </authorList>
    </citation>
    <scope>NUCLEOTIDE SEQUENCE [LARGE SCALE GENOMIC DNA]</scope>
    <source>
        <strain evidence="2">cv. HN1</strain>
        <tissue evidence="1">Leaves</tissue>
    </source>
</reference>
<dbReference type="Gramene" id="RZC61563">
    <property type="protein sequence ID" value="RZC61563"/>
    <property type="gene ID" value="C5167_023324"/>
</dbReference>
<dbReference type="AlphaFoldDB" id="A0A4Y7JKF8"/>
<gene>
    <name evidence="1" type="ORF">C5167_023324</name>
</gene>
<dbReference type="EMBL" id="CM010719">
    <property type="protein sequence ID" value="RZC61563.1"/>
    <property type="molecule type" value="Genomic_DNA"/>
</dbReference>
<organism evidence="1 2">
    <name type="scientific">Papaver somniferum</name>
    <name type="common">Opium poppy</name>
    <dbReference type="NCBI Taxonomy" id="3469"/>
    <lineage>
        <taxon>Eukaryota</taxon>
        <taxon>Viridiplantae</taxon>
        <taxon>Streptophyta</taxon>
        <taxon>Embryophyta</taxon>
        <taxon>Tracheophyta</taxon>
        <taxon>Spermatophyta</taxon>
        <taxon>Magnoliopsida</taxon>
        <taxon>Ranunculales</taxon>
        <taxon>Papaveraceae</taxon>
        <taxon>Papaveroideae</taxon>
        <taxon>Papaver</taxon>
    </lineage>
</organism>
<proteinExistence type="predicted"/>